<protein>
    <submittedName>
        <fullName evidence="1">Uncharacterized protein</fullName>
    </submittedName>
</protein>
<dbReference type="AlphaFoldDB" id="A0A4R1F9B2"/>
<evidence type="ECO:0000313" key="2">
    <source>
        <dbReference type="Proteomes" id="UP000294856"/>
    </source>
</evidence>
<evidence type="ECO:0000313" key="1">
    <source>
        <dbReference type="EMBL" id="TCJ89402.1"/>
    </source>
</evidence>
<dbReference type="EMBL" id="SMFR01000012">
    <property type="protein sequence ID" value="TCJ89402.1"/>
    <property type="molecule type" value="Genomic_DNA"/>
</dbReference>
<accession>A0A4R1F9B2</accession>
<gene>
    <name evidence="1" type="ORF">DFR71_6613</name>
</gene>
<organism evidence="1 2">
    <name type="scientific">Nocardia alba</name>
    <dbReference type="NCBI Taxonomy" id="225051"/>
    <lineage>
        <taxon>Bacteria</taxon>
        <taxon>Bacillati</taxon>
        <taxon>Actinomycetota</taxon>
        <taxon>Actinomycetes</taxon>
        <taxon>Mycobacteriales</taxon>
        <taxon>Nocardiaceae</taxon>
        <taxon>Nocardia</taxon>
    </lineage>
</organism>
<reference evidence="1 2" key="1">
    <citation type="submission" date="2019-03" db="EMBL/GenBank/DDBJ databases">
        <title>Genomic Encyclopedia of Type Strains, Phase IV (KMG-IV): sequencing the most valuable type-strain genomes for metagenomic binning, comparative biology and taxonomic classification.</title>
        <authorList>
            <person name="Goeker M."/>
        </authorList>
    </citation>
    <scope>NUCLEOTIDE SEQUENCE [LARGE SCALE GENOMIC DNA]</scope>
    <source>
        <strain evidence="1 2">DSM 44684</strain>
    </source>
</reference>
<name>A0A4R1F9B2_9NOCA</name>
<comment type="caution">
    <text evidence="1">The sequence shown here is derived from an EMBL/GenBank/DDBJ whole genome shotgun (WGS) entry which is preliminary data.</text>
</comment>
<keyword evidence="2" id="KW-1185">Reference proteome</keyword>
<dbReference type="Proteomes" id="UP000294856">
    <property type="component" value="Unassembled WGS sequence"/>
</dbReference>
<sequence>MTATTDYRSGTYLYAGIRWHQQSWCHGLFADAGTTCEIPGHERLVIETDSRAHWCLGFTDYRGPGSRRRCPSSATLRINTQCVGSGSGKA</sequence>
<proteinExistence type="predicted"/>
<dbReference type="STRING" id="1210063.GCA_001612665_06422"/>
<dbReference type="RefSeq" id="WP_067460084.1">
    <property type="nucleotide sequence ID" value="NZ_SMFR01000012.1"/>
</dbReference>
<dbReference type="OrthoDB" id="208855at2"/>